<dbReference type="Pfam" id="PF00903">
    <property type="entry name" value="Glyoxalase"/>
    <property type="match status" value="1"/>
</dbReference>
<dbReference type="RefSeq" id="WP_053249295.1">
    <property type="nucleotide sequence ID" value="NZ_LGAP01000006.1"/>
</dbReference>
<dbReference type="CDD" id="cd07246">
    <property type="entry name" value="VOC_like"/>
    <property type="match status" value="1"/>
</dbReference>
<accession>A0A0L8BW42</accession>
<dbReference type="InterPro" id="IPR029068">
    <property type="entry name" value="Glyas_Bleomycin-R_OHBP_Dase"/>
</dbReference>
<dbReference type="OrthoDB" id="9795306at2"/>
<dbReference type="Proteomes" id="UP000037425">
    <property type="component" value="Unassembled WGS sequence"/>
</dbReference>
<feature type="domain" description="VOC" evidence="1">
    <location>
        <begin position="12"/>
        <end position="143"/>
    </location>
</feature>
<dbReference type="Gene3D" id="3.10.180.10">
    <property type="entry name" value="2,3-Dihydroxybiphenyl 1,2-Dioxygenase, domain 1"/>
    <property type="match status" value="1"/>
</dbReference>
<dbReference type="PANTHER" id="PTHR34109">
    <property type="entry name" value="BNAUNNG04460D PROTEIN-RELATED"/>
    <property type="match status" value="1"/>
</dbReference>
<protein>
    <submittedName>
        <fullName evidence="2">Glyoxalase/bleomycin resistance protein/dioxygenase</fullName>
    </submittedName>
</protein>
<dbReference type="SUPFAM" id="SSF54593">
    <property type="entry name" value="Glyoxalase/Bleomycin resistance protein/Dihydroxybiphenyl dioxygenase"/>
    <property type="match status" value="1"/>
</dbReference>
<sequence>MVINGGRLADRQICVKLFVRHGDEDRAIAFYRDVLGAELVQRHEWPSGILTSADLRIGESVFRIAGANPRRDAEPKLGGPRSPHALGTTAVILELHVKDVDRVIGRAIGAGAALRNPAETLSTGDRVGAFIDPFGHIWALFNAMEDIDLADADIIDLDIEARDAA</sequence>
<proteinExistence type="predicted"/>
<comment type="caution">
    <text evidence="2">The sequence shown here is derived from an EMBL/GenBank/DDBJ whole genome shotgun (WGS) entry which is preliminary data.</text>
</comment>
<dbReference type="EMBL" id="LGAP01000006">
    <property type="protein sequence ID" value="KOF18956.1"/>
    <property type="molecule type" value="Genomic_DNA"/>
</dbReference>
<evidence type="ECO:0000259" key="1">
    <source>
        <dbReference type="PROSITE" id="PS51819"/>
    </source>
</evidence>
<reference evidence="3" key="1">
    <citation type="submission" date="2015-07" db="EMBL/GenBank/DDBJ databases">
        <title>Whole genome sequence of an Ensifer adhaerens strain isolated from a cave pool in the Wind Cave National Park.</title>
        <authorList>
            <person name="Eng W.W.H."/>
            <person name="Gan H.M."/>
            <person name="Barton H.A."/>
            <person name="Savka M.A."/>
        </authorList>
    </citation>
    <scope>NUCLEOTIDE SEQUENCE [LARGE SCALE GENOMIC DNA]</scope>
    <source>
        <strain evidence="3">SD006</strain>
    </source>
</reference>
<name>A0A0L8BW42_ENSAD</name>
<dbReference type="PANTHER" id="PTHR34109:SF1">
    <property type="entry name" value="VOC DOMAIN-CONTAINING PROTEIN"/>
    <property type="match status" value="1"/>
</dbReference>
<dbReference type="PATRIC" id="fig|106592.7.peg.6784"/>
<keyword evidence="2" id="KW-0223">Dioxygenase</keyword>
<organism evidence="2 3">
    <name type="scientific">Ensifer adhaerens</name>
    <name type="common">Sinorhizobium morelense</name>
    <dbReference type="NCBI Taxonomy" id="106592"/>
    <lineage>
        <taxon>Bacteria</taxon>
        <taxon>Pseudomonadati</taxon>
        <taxon>Pseudomonadota</taxon>
        <taxon>Alphaproteobacteria</taxon>
        <taxon>Hyphomicrobiales</taxon>
        <taxon>Rhizobiaceae</taxon>
        <taxon>Sinorhizobium/Ensifer group</taxon>
        <taxon>Ensifer</taxon>
    </lineage>
</organism>
<dbReference type="AlphaFoldDB" id="A0A0L8BW42"/>
<keyword evidence="2" id="KW-0560">Oxidoreductase</keyword>
<dbReference type="InterPro" id="IPR037523">
    <property type="entry name" value="VOC_core"/>
</dbReference>
<evidence type="ECO:0000313" key="3">
    <source>
        <dbReference type="Proteomes" id="UP000037425"/>
    </source>
</evidence>
<dbReference type="PROSITE" id="PS51819">
    <property type="entry name" value="VOC"/>
    <property type="match status" value="1"/>
</dbReference>
<evidence type="ECO:0000313" key="2">
    <source>
        <dbReference type="EMBL" id="KOF18956.1"/>
    </source>
</evidence>
<dbReference type="GO" id="GO:0051213">
    <property type="term" value="F:dioxygenase activity"/>
    <property type="evidence" value="ECO:0007669"/>
    <property type="project" value="UniProtKB-KW"/>
</dbReference>
<dbReference type="InterPro" id="IPR004360">
    <property type="entry name" value="Glyas_Fos-R_dOase_dom"/>
</dbReference>
<gene>
    <name evidence="2" type="ORF">AC244_13295</name>
</gene>